<comment type="caution">
    <text evidence="2">The sequence shown here is derived from an EMBL/GenBank/DDBJ whole genome shotgun (WGS) entry which is preliminary data.</text>
</comment>
<evidence type="ECO:0000313" key="3">
    <source>
        <dbReference type="Proteomes" id="UP000316626"/>
    </source>
</evidence>
<name>A0A544TWC3_9BACI</name>
<evidence type="ECO:0000313" key="2">
    <source>
        <dbReference type="EMBL" id="TQR21748.1"/>
    </source>
</evidence>
<dbReference type="Proteomes" id="UP000316626">
    <property type="component" value="Unassembled WGS sequence"/>
</dbReference>
<dbReference type="RefSeq" id="WP_142640874.1">
    <property type="nucleotide sequence ID" value="NZ_VDGI01000001.1"/>
</dbReference>
<dbReference type="SUPFAM" id="SSF160387">
    <property type="entry name" value="NosL/MerB-like"/>
    <property type="match status" value="1"/>
</dbReference>
<feature type="compositionally biased region" description="Acidic residues" evidence="1">
    <location>
        <begin position="196"/>
        <end position="206"/>
    </location>
</feature>
<evidence type="ECO:0000256" key="1">
    <source>
        <dbReference type="SAM" id="MobiDB-lite"/>
    </source>
</evidence>
<protein>
    <recommendedName>
        <fullName evidence="4">Nitrous oxide reductase accessory protein NosL</fullName>
    </recommendedName>
</protein>
<feature type="region of interest" description="Disordered" evidence="1">
    <location>
        <begin position="185"/>
        <end position="224"/>
    </location>
</feature>
<dbReference type="PANTHER" id="PTHR41247:SF1">
    <property type="entry name" value="HTH-TYPE TRANSCRIPTIONAL REPRESSOR YCNK"/>
    <property type="match status" value="1"/>
</dbReference>
<dbReference type="Pfam" id="PF05573">
    <property type="entry name" value="NosL"/>
    <property type="match status" value="1"/>
</dbReference>
<dbReference type="OrthoDB" id="2454527at2"/>
<keyword evidence="3" id="KW-1185">Reference proteome</keyword>
<proteinExistence type="predicted"/>
<dbReference type="PANTHER" id="PTHR41247">
    <property type="entry name" value="HTH-TYPE TRANSCRIPTIONAL REPRESSOR YCNK"/>
    <property type="match status" value="1"/>
</dbReference>
<dbReference type="AlphaFoldDB" id="A0A544TWC3"/>
<sequence>MKNKLGITLVFTSILLGACGQNEAKPVDESLETKSLTTEQQNEEAIITDGNSVDERLQEVTEDTICEFCNMKVYEPTHELGAFTAQGIKEDGSTLFFDDVGCILNQERVDGIEFEKFVRDNNSKDWLKLDNAIIVKADIKTPMNYGYAFFKDQGSADSFIKENEGSKVVTISEIDDVSKVRYDTHMEKMKNSDSSETMEMDMDAENSDSNSSSHGHTDSSSHNH</sequence>
<feature type="compositionally biased region" description="Basic and acidic residues" evidence="1">
    <location>
        <begin position="215"/>
        <end position="224"/>
    </location>
</feature>
<dbReference type="PROSITE" id="PS51257">
    <property type="entry name" value="PROKAR_LIPOPROTEIN"/>
    <property type="match status" value="1"/>
</dbReference>
<dbReference type="EMBL" id="VDGI01000001">
    <property type="protein sequence ID" value="TQR21748.1"/>
    <property type="molecule type" value="Genomic_DNA"/>
</dbReference>
<organism evidence="2 3">
    <name type="scientific">Psychrobacillus vulpis</name>
    <dbReference type="NCBI Taxonomy" id="2325572"/>
    <lineage>
        <taxon>Bacteria</taxon>
        <taxon>Bacillati</taxon>
        <taxon>Bacillota</taxon>
        <taxon>Bacilli</taxon>
        <taxon>Bacillales</taxon>
        <taxon>Bacillaceae</taxon>
        <taxon>Psychrobacillus</taxon>
    </lineage>
</organism>
<gene>
    <name evidence="2" type="ORF">FG384_01995</name>
</gene>
<reference evidence="2 3" key="1">
    <citation type="submission" date="2019-06" db="EMBL/GenBank/DDBJ databases">
        <title>Psychrobacillus vulpis sp. nov., a new species isolated from feces of a red fox that inhabits in The Tablas de Daimiel Natural Park, Albacete, Spain.</title>
        <authorList>
            <person name="Rodriguez M."/>
            <person name="Reina J.C."/>
            <person name="Bejar V."/>
            <person name="Llamas I."/>
        </authorList>
    </citation>
    <scope>NUCLEOTIDE SEQUENCE [LARGE SCALE GENOMIC DNA]</scope>
    <source>
        <strain evidence="2 3">Z8</strain>
    </source>
</reference>
<accession>A0A544TWC3</accession>
<evidence type="ECO:0008006" key="4">
    <source>
        <dbReference type="Google" id="ProtNLM"/>
    </source>
</evidence>
<dbReference type="InterPro" id="IPR008719">
    <property type="entry name" value="N2O_reductase_NosL"/>
</dbReference>